<protein>
    <submittedName>
        <fullName evidence="1">Uncharacterized protein</fullName>
    </submittedName>
</protein>
<dbReference type="RefSeq" id="XP_033386753.1">
    <property type="nucleotide sequence ID" value="XM_033521498.1"/>
</dbReference>
<dbReference type="GeneID" id="54278895"/>
<evidence type="ECO:0000313" key="2">
    <source>
        <dbReference type="Proteomes" id="UP000799778"/>
    </source>
</evidence>
<dbReference type="AlphaFoldDB" id="A0A6A5Y1H5"/>
<evidence type="ECO:0000313" key="1">
    <source>
        <dbReference type="EMBL" id="KAF2018414.1"/>
    </source>
</evidence>
<proteinExistence type="predicted"/>
<reference evidence="1" key="1">
    <citation type="journal article" date="2020" name="Stud. Mycol.">
        <title>101 Dothideomycetes genomes: a test case for predicting lifestyles and emergence of pathogens.</title>
        <authorList>
            <person name="Haridas S."/>
            <person name="Albert R."/>
            <person name="Binder M."/>
            <person name="Bloem J."/>
            <person name="Labutti K."/>
            <person name="Salamov A."/>
            <person name="Andreopoulos B."/>
            <person name="Baker S."/>
            <person name="Barry K."/>
            <person name="Bills G."/>
            <person name="Bluhm B."/>
            <person name="Cannon C."/>
            <person name="Castanera R."/>
            <person name="Culley D."/>
            <person name="Daum C."/>
            <person name="Ezra D."/>
            <person name="Gonzalez J."/>
            <person name="Henrissat B."/>
            <person name="Kuo A."/>
            <person name="Liang C."/>
            <person name="Lipzen A."/>
            <person name="Lutzoni F."/>
            <person name="Magnuson J."/>
            <person name="Mondo S."/>
            <person name="Nolan M."/>
            <person name="Ohm R."/>
            <person name="Pangilinan J."/>
            <person name="Park H.-J."/>
            <person name="Ramirez L."/>
            <person name="Alfaro M."/>
            <person name="Sun H."/>
            <person name="Tritt A."/>
            <person name="Yoshinaga Y."/>
            <person name="Zwiers L.-H."/>
            <person name="Turgeon B."/>
            <person name="Goodwin S."/>
            <person name="Spatafora J."/>
            <person name="Crous P."/>
            <person name="Grigoriev I."/>
        </authorList>
    </citation>
    <scope>NUCLEOTIDE SEQUENCE</scope>
    <source>
        <strain evidence="1">CBS 175.79</strain>
    </source>
</reference>
<dbReference type="EMBL" id="ML978068">
    <property type="protein sequence ID" value="KAF2018414.1"/>
    <property type="molecule type" value="Genomic_DNA"/>
</dbReference>
<name>A0A6A5Y1H5_9PLEO</name>
<dbReference type="Proteomes" id="UP000799778">
    <property type="component" value="Unassembled WGS sequence"/>
</dbReference>
<sequence>MSCPSARLLCLQRPLFLGGIPWQWLPLSAPAFPLRRSSDLLLVSSSTSAIHPLTTSLIVITSHPKCHDLMLLVNWSLTFRDRWRIRTLMVAS</sequence>
<accession>A0A6A5Y1H5</accession>
<organism evidence="1 2">
    <name type="scientific">Aaosphaeria arxii CBS 175.79</name>
    <dbReference type="NCBI Taxonomy" id="1450172"/>
    <lineage>
        <taxon>Eukaryota</taxon>
        <taxon>Fungi</taxon>
        <taxon>Dikarya</taxon>
        <taxon>Ascomycota</taxon>
        <taxon>Pezizomycotina</taxon>
        <taxon>Dothideomycetes</taxon>
        <taxon>Pleosporomycetidae</taxon>
        <taxon>Pleosporales</taxon>
        <taxon>Pleosporales incertae sedis</taxon>
        <taxon>Aaosphaeria</taxon>
    </lineage>
</organism>
<gene>
    <name evidence="1" type="ORF">BU24DRAFT_170614</name>
</gene>
<keyword evidence="2" id="KW-1185">Reference proteome</keyword>